<gene>
    <name evidence="1" type="ORF">NSE01_35410</name>
</gene>
<name>A0A512APT0_9SPHN</name>
<sequence length="111" mass="11889">MVEVIFDMPDVPDDAGGPFWVEQICDFGALFVIHCRVPFAEVEPTRGTSSDTASKLQVDVSETGLKFPRFTAAYSYPAGNNPAIPLVNLIFGIAPLPELRVAAASAPPEIP</sequence>
<comment type="caution">
    <text evidence="1">The sequence shown here is derived from an EMBL/GenBank/DDBJ whole genome shotgun (WGS) entry which is preliminary data.</text>
</comment>
<dbReference type="Proteomes" id="UP000321464">
    <property type="component" value="Unassembled WGS sequence"/>
</dbReference>
<dbReference type="AlphaFoldDB" id="A0A512APT0"/>
<organism evidence="1 2">
    <name type="scientific">Novosphingobium sediminis</name>
    <dbReference type="NCBI Taxonomy" id="707214"/>
    <lineage>
        <taxon>Bacteria</taxon>
        <taxon>Pseudomonadati</taxon>
        <taxon>Pseudomonadota</taxon>
        <taxon>Alphaproteobacteria</taxon>
        <taxon>Sphingomonadales</taxon>
        <taxon>Sphingomonadaceae</taxon>
        <taxon>Novosphingobium</taxon>
    </lineage>
</organism>
<evidence type="ECO:0000313" key="2">
    <source>
        <dbReference type="Proteomes" id="UP000321464"/>
    </source>
</evidence>
<proteinExistence type="predicted"/>
<keyword evidence="2" id="KW-1185">Reference proteome</keyword>
<accession>A0A512APT0</accession>
<protein>
    <submittedName>
        <fullName evidence="1">Uncharacterized protein</fullName>
    </submittedName>
</protein>
<reference evidence="1 2" key="1">
    <citation type="submission" date="2019-07" db="EMBL/GenBank/DDBJ databases">
        <title>Whole genome shotgun sequence of Novosphingobium sediminis NBRC 106119.</title>
        <authorList>
            <person name="Hosoyama A."/>
            <person name="Uohara A."/>
            <person name="Ohji S."/>
            <person name="Ichikawa N."/>
        </authorList>
    </citation>
    <scope>NUCLEOTIDE SEQUENCE [LARGE SCALE GENOMIC DNA]</scope>
    <source>
        <strain evidence="1 2">NBRC 106119</strain>
    </source>
</reference>
<evidence type="ECO:0000313" key="1">
    <source>
        <dbReference type="EMBL" id="GEO01709.1"/>
    </source>
</evidence>
<dbReference type="EMBL" id="BJYR01000025">
    <property type="protein sequence ID" value="GEO01709.1"/>
    <property type="molecule type" value="Genomic_DNA"/>
</dbReference>